<dbReference type="FunFam" id="1.20.1280.290:FF:000007">
    <property type="entry name" value="Bidirectional sugar transporter SWEET7"/>
    <property type="match status" value="2"/>
</dbReference>
<dbReference type="PANTHER" id="PTHR10791">
    <property type="entry name" value="RAG1-ACTIVATING PROTEIN 1"/>
    <property type="match status" value="1"/>
</dbReference>
<dbReference type="GO" id="GO:0000139">
    <property type="term" value="C:Golgi membrane"/>
    <property type="evidence" value="ECO:0007669"/>
    <property type="project" value="UniProtKB-SubCell"/>
</dbReference>
<dbReference type="InterPro" id="IPR004316">
    <property type="entry name" value="SWEET_rpt"/>
</dbReference>
<feature type="transmembrane region" description="Helical" evidence="14">
    <location>
        <begin position="158"/>
        <end position="181"/>
    </location>
</feature>
<evidence type="ECO:0000256" key="2">
    <source>
        <dbReference type="ARBA" id="ARBA00004653"/>
    </source>
</evidence>
<evidence type="ECO:0000313" key="15">
    <source>
        <dbReference type="EMBL" id="EGZ23409.1"/>
    </source>
</evidence>
<dbReference type="GeneID" id="20641308"/>
<evidence type="ECO:0000256" key="1">
    <source>
        <dbReference type="ARBA" id="ARBA00004651"/>
    </source>
</evidence>
<feature type="transmembrane region" description="Helical" evidence="14">
    <location>
        <begin position="349"/>
        <end position="369"/>
    </location>
</feature>
<feature type="region of interest" description="Disordered" evidence="13">
    <location>
        <begin position="216"/>
        <end position="247"/>
    </location>
</feature>
<evidence type="ECO:0000313" key="16">
    <source>
        <dbReference type="Proteomes" id="UP000002640"/>
    </source>
</evidence>
<dbReference type="EMBL" id="JH159152">
    <property type="protein sequence ID" value="EGZ23409.1"/>
    <property type="molecule type" value="Genomic_DNA"/>
</dbReference>
<dbReference type="Pfam" id="PF03083">
    <property type="entry name" value="MtN3_slv"/>
    <property type="match status" value="3"/>
</dbReference>
<dbReference type="Gene3D" id="1.20.1280.290">
    <property type="match status" value="3"/>
</dbReference>
<dbReference type="GO" id="GO:0005886">
    <property type="term" value="C:plasma membrane"/>
    <property type="evidence" value="ECO:0007669"/>
    <property type="project" value="UniProtKB-SubCell"/>
</dbReference>
<sequence>MSAGLQVLKALASGCTIAMFLSSMPAIHHIHKAHDTGDVALFPLVGLWLNCHMAMLYGVATANYFPFFTTFAFGTILSTVYLGVYFRWTAARSYATKAIGAAFVAIAIGSVYTILGLAGTIKTVLKTRSGASIPVGMCLAGATANGIWTVYGLIIDDIFVYVNGGACMAVGLSQVALYVVFWPVQKSAPSLSEASSLSDNYVLPVKTTATKSIDTQIPTRRSTACTSSETPATYPSSQSLRSSATPTFGEQNDRYSLKALTVANVYCFETCTMIYSYLIGNIFPLFSVCAFQTATAIVFGVVYWWWCTSRRRFYVLWGVTVVAMVLTSIYAAIAVAGVTHQSEHQVEKILGYMCVVMNLCLKVAPLETLKRIVRTKNASSMPVTMSVVAFVNGILWVWTSAILDDMFVLTPNVAGAALGGIQVVVYVMYRPGTSHTTTAASDANCEPSIRGRASRIVDPEACMERKRVESAAFFELKSPV</sequence>
<name>G4Z0Y4_PHYSP</name>
<dbReference type="Proteomes" id="UP000002640">
    <property type="component" value="Unassembled WGS sequence"/>
</dbReference>
<dbReference type="KEGG" id="psoj:PHYSODRAFT_295820"/>
<keyword evidence="6" id="KW-1003">Cell membrane</keyword>
<keyword evidence="9" id="KW-0677">Repeat</keyword>
<feature type="transmembrane region" description="Helical" evidence="14">
    <location>
        <begin position="98"/>
        <end position="119"/>
    </location>
</feature>
<organism evidence="15 16">
    <name type="scientific">Phytophthora sojae (strain P6497)</name>
    <name type="common">Soybean stem and root rot agent</name>
    <name type="synonym">Phytophthora megasperma f. sp. glycines</name>
    <dbReference type="NCBI Taxonomy" id="1094619"/>
    <lineage>
        <taxon>Eukaryota</taxon>
        <taxon>Sar</taxon>
        <taxon>Stramenopiles</taxon>
        <taxon>Oomycota</taxon>
        <taxon>Peronosporomycetes</taxon>
        <taxon>Peronosporales</taxon>
        <taxon>Peronosporaceae</taxon>
        <taxon>Phytophthora</taxon>
    </lineage>
</organism>
<evidence type="ECO:0000256" key="4">
    <source>
        <dbReference type="ARBA" id="ARBA00021741"/>
    </source>
</evidence>
<keyword evidence="5" id="KW-0813">Transport</keyword>
<feature type="transmembrane region" description="Helical" evidence="14">
    <location>
        <begin position="6"/>
        <end position="27"/>
    </location>
</feature>
<keyword evidence="16" id="KW-1185">Reference proteome</keyword>
<feature type="transmembrane region" description="Helical" evidence="14">
    <location>
        <begin position="381"/>
        <end position="403"/>
    </location>
</feature>
<dbReference type="FunFam" id="1.20.1280.290:FF:000004">
    <property type="entry name" value="Sugar transporter SWEET"/>
    <property type="match status" value="1"/>
</dbReference>
<dbReference type="InParanoid" id="G4Z0Y4"/>
<evidence type="ECO:0000256" key="8">
    <source>
        <dbReference type="ARBA" id="ARBA00022692"/>
    </source>
</evidence>
<evidence type="ECO:0000256" key="9">
    <source>
        <dbReference type="ARBA" id="ARBA00022737"/>
    </source>
</evidence>
<dbReference type="PANTHER" id="PTHR10791:SF30">
    <property type="entry name" value="SUGAR TRANSPORTER SWEET1"/>
    <property type="match status" value="1"/>
</dbReference>
<keyword evidence="10 14" id="KW-1133">Transmembrane helix</keyword>
<evidence type="ECO:0000256" key="3">
    <source>
        <dbReference type="ARBA" id="ARBA00007809"/>
    </source>
</evidence>
<evidence type="ECO:0000256" key="13">
    <source>
        <dbReference type="SAM" id="MobiDB-lite"/>
    </source>
</evidence>
<dbReference type="AlphaFoldDB" id="G4Z0Y4"/>
<dbReference type="InterPro" id="IPR047664">
    <property type="entry name" value="SWEET"/>
</dbReference>
<keyword evidence="12 14" id="KW-0472">Membrane</keyword>
<evidence type="ECO:0000256" key="12">
    <source>
        <dbReference type="ARBA" id="ARBA00023136"/>
    </source>
</evidence>
<keyword evidence="11" id="KW-0333">Golgi apparatus</keyword>
<keyword evidence="8 14" id="KW-0812">Transmembrane</keyword>
<proteinExistence type="inferred from homology"/>
<gene>
    <name evidence="15" type="ORF">PHYSODRAFT_295820</name>
</gene>
<feature type="transmembrane region" description="Helical" evidence="14">
    <location>
        <begin position="131"/>
        <end position="151"/>
    </location>
</feature>
<feature type="transmembrane region" description="Helical" evidence="14">
    <location>
        <begin position="282"/>
        <end position="306"/>
    </location>
</feature>
<evidence type="ECO:0000256" key="6">
    <source>
        <dbReference type="ARBA" id="ARBA00022475"/>
    </source>
</evidence>
<evidence type="ECO:0000256" key="7">
    <source>
        <dbReference type="ARBA" id="ARBA00022597"/>
    </source>
</evidence>
<reference evidence="15 16" key="1">
    <citation type="journal article" date="2006" name="Science">
        <title>Phytophthora genome sequences uncover evolutionary origins and mechanisms of pathogenesis.</title>
        <authorList>
            <person name="Tyler B.M."/>
            <person name="Tripathy S."/>
            <person name="Zhang X."/>
            <person name="Dehal P."/>
            <person name="Jiang R.H."/>
            <person name="Aerts A."/>
            <person name="Arredondo F.D."/>
            <person name="Baxter L."/>
            <person name="Bensasson D."/>
            <person name="Beynon J.L."/>
            <person name="Chapman J."/>
            <person name="Damasceno C.M."/>
            <person name="Dorrance A.E."/>
            <person name="Dou D."/>
            <person name="Dickerman A.W."/>
            <person name="Dubchak I.L."/>
            <person name="Garbelotto M."/>
            <person name="Gijzen M."/>
            <person name="Gordon S.G."/>
            <person name="Govers F."/>
            <person name="Grunwald N.J."/>
            <person name="Huang W."/>
            <person name="Ivors K.L."/>
            <person name="Jones R.W."/>
            <person name="Kamoun S."/>
            <person name="Krampis K."/>
            <person name="Lamour K.H."/>
            <person name="Lee M.K."/>
            <person name="McDonald W.H."/>
            <person name="Medina M."/>
            <person name="Meijer H.J."/>
            <person name="Nordberg E.K."/>
            <person name="Maclean D.J."/>
            <person name="Ospina-Giraldo M.D."/>
            <person name="Morris P.F."/>
            <person name="Phuntumart V."/>
            <person name="Putnam N.H."/>
            <person name="Rash S."/>
            <person name="Rose J.K."/>
            <person name="Sakihama Y."/>
            <person name="Salamov A.A."/>
            <person name="Savidor A."/>
            <person name="Scheuring C.F."/>
            <person name="Smith B.M."/>
            <person name="Sobral B.W."/>
            <person name="Terry A."/>
            <person name="Torto-Alalibo T.A."/>
            <person name="Win J."/>
            <person name="Xu Z."/>
            <person name="Zhang H."/>
            <person name="Grigoriev I.V."/>
            <person name="Rokhsar D.S."/>
            <person name="Boore J.L."/>
        </authorList>
    </citation>
    <scope>NUCLEOTIDE SEQUENCE [LARGE SCALE GENOMIC DNA]</scope>
    <source>
        <strain evidence="15 16">P6497</strain>
    </source>
</reference>
<comment type="similarity">
    <text evidence="3">Belongs to the SWEET sugar transporter family.</text>
</comment>
<protein>
    <recommendedName>
        <fullName evidence="4">Sugar transporter SWEET1</fullName>
    </recommendedName>
</protein>
<dbReference type="OMA" id="RIPAKEM"/>
<evidence type="ECO:0000256" key="11">
    <source>
        <dbReference type="ARBA" id="ARBA00023034"/>
    </source>
</evidence>
<accession>G4Z0Y4</accession>
<feature type="transmembrane region" description="Helical" evidence="14">
    <location>
        <begin position="409"/>
        <end position="429"/>
    </location>
</feature>
<dbReference type="GO" id="GO:0051119">
    <property type="term" value="F:sugar transmembrane transporter activity"/>
    <property type="evidence" value="ECO:0007669"/>
    <property type="project" value="InterPro"/>
</dbReference>
<feature type="transmembrane region" description="Helical" evidence="14">
    <location>
        <begin position="313"/>
        <end position="337"/>
    </location>
</feature>
<evidence type="ECO:0000256" key="14">
    <source>
        <dbReference type="SAM" id="Phobius"/>
    </source>
</evidence>
<keyword evidence="7" id="KW-0762">Sugar transport</keyword>
<comment type="subcellular location">
    <subcellularLocation>
        <location evidence="1">Cell membrane</location>
        <topology evidence="1">Multi-pass membrane protein</topology>
    </subcellularLocation>
    <subcellularLocation>
        <location evidence="2">Golgi apparatus membrane</location>
        <topology evidence="2">Multi-pass membrane protein</topology>
    </subcellularLocation>
</comment>
<feature type="transmembrane region" description="Helical" evidence="14">
    <location>
        <begin position="65"/>
        <end position="86"/>
    </location>
</feature>
<evidence type="ECO:0000256" key="10">
    <source>
        <dbReference type="ARBA" id="ARBA00022989"/>
    </source>
</evidence>
<dbReference type="RefSeq" id="XP_009518697.1">
    <property type="nucleotide sequence ID" value="XM_009520402.1"/>
</dbReference>
<evidence type="ECO:0000256" key="5">
    <source>
        <dbReference type="ARBA" id="ARBA00022448"/>
    </source>
</evidence>